<accession>A0A6J4GZG4</accession>
<proteinExistence type="predicted"/>
<evidence type="ECO:0000256" key="1">
    <source>
        <dbReference type="SAM" id="Phobius"/>
    </source>
</evidence>
<keyword evidence="1" id="KW-1133">Transmembrane helix</keyword>
<protein>
    <submittedName>
        <fullName evidence="2">Uncharacterized protein</fullName>
    </submittedName>
</protein>
<keyword evidence="1" id="KW-0472">Membrane</keyword>
<organism evidence="2">
    <name type="scientific">uncultured Acidimicrobiales bacterium</name>
    <dbReference type="NCBI Taxonomy" id="310071"/>
    <lineage>
        <taxon>Bacteria</taxon>
        <taxon>Bacillati</taxon>
        <taxon>Actinomycetota</taxon>
        <taxon>Acidimicrobiia</taxon>
        <taxon>Acidimicrobiales</taxon>
        <taxon>environmental samples</taxon>
    </lineage>
</organism>
<feature type="transmembrane region" description="Helical" evidence="1">
    <location>
        <begin position="40"/>
        <end position="66"/>
    </location>
</feature>
<dbReference type="EMBL" id="CADCTF010000001">
    <property type="protein sequence ID" value="CAA9210125.1"/>
    <property type="molecule type" value="Genomic_DNA"/>
</dbReference>
<reference evidence="2" key="1">
    <citation type="submission" date="2020-02" db="EMBL/GenBank/DDBJ databases">
        <authorList>
            <person name="Meier V. D."/>
        </authorList>
    </citation>
    <scope>NUCLEOTIDE SEQUENCE</scope>
    <source>
        <strain evidence="2">AVDCRST_MAG50</strain>
    </source>
</reference>
<keyword evidence="1" id="KW-0812">Transmembrane</keyword>
<feature type="transmembrane region" description="Helical" evidence="1">
    <location>
        <begin position="16"/>
        <end position="34"/>
    </location>
</feature>
<sequence length="81" mass="8937">MRKRERIRSLVSLGKRAGYGLFAIAIAVFFWGFATGFEDWMVTLVAATMAVGSALLAPAIVFGYGIGAAERDERERPITRR</sequence>
<dbReference type="AlphaFoldDB" id="A0A6J4GZG4"/>
<evidence type="ECO:0000313" key="2">
    <source>
        <dbReference type="EMBL" id="CAA9210125.1"/>
    </source>
</evidence>
<name>A0A6J4GZG4_9ACTN</name>
<gene>
    <name evidence="2" type="ORF">AVDCRST_MAG50-994</name>
</gene>